<protein>
    <submittedName>
        <fullName evidence="1">Uncharacterized protein</fullName>
    </submittedName>
</protein>
<name>A0AAX4QHU2_9CAUD</name>
<accession>A0AAX4QHU2</accession>
<evidence type="ECO:0000313" key="1">
    <source>
        <dbReference type="EMBL" id="XAI95445.1"/>
    </source>
</evidence>
<dbReference type="EMBL" id="PP438412">
    <property type="protein sequence ID" value="XAI95445.1"/>
    <property type="molecule type" value="Genomic_DNA"/>
</dbReference>
<proteinExistence type="predicted"/>
<evidence type="ECO:0000313" key="2">
    <source>
        <dbReference type="Proteomes" id="UP001459105"/>
    </source>
</evidence>
<sequence length="137" mass="15513">MATTQARFITILSRFAPGTLKDELNPAYRPEFARPKDYDTSTPKWLDTPVTDDEVWTVCGTFDVRELATVSVKAILLANDKGFCPPGLPHAELANFSDADNIVTLQTRPGRYVQYRIKDEDETPVTFMEVLKKKYPL</sequence>
<organism evidence="1 2">
    <name type="scientific">Microcystis phage Mvi-JY20</name>
    <dbReference type="NCBI Taxonomy" id="3128146"/>
    <lineage>
        <taxon>Viruses</taxon>
        <taxon>Duplodnaviria</taxon>
        <taxon>Heunggongvirae</taxon>
        <taxon>Uroviricota</taxon>
        <taxon>Caudoviricetes</taxon>
    </lineage>
</organism>
<dbReference type="Proteomes" id="UP001459105">
    <property type="component" value="Segment"/>
</dbReference>
<reference evidence="1" key="1">
    <citation type="submission" date="2024-03" db="EMBL/GenBank/DDBJ databases">
        <authorList>
            <person name="Lin W."/>
            <person name="Li D."/>
            <person name="Tong Y."/>
        </authorList>
    </citation>
    <scope>NUCLEOTIDE SEQUENCE</scope>
</reference>